<reference evidence="1 2" key="1">
    <citation type="submission" date="2017-07" db="EMBL/GenBank/DDBJ databases">
        <authorList>
            <person name="Talla V."/>
            <person name="Backstrom N."/>
        </authorList>
    </citation>
    <scope>NUCLEOTIDE SEQUENCE [LARGE SCALE GENOMIC DNA]</scope>
</reference>
<protein>
    <submittedName>
        <fullName evidence="1">Uncharacterized protein</fullName>
    </submittedName>
</protein>
<evidence type="ECO:0000313" key="2">
    <source>
        <dbReference type="Proteomes" id="UP000324832"/>
    </source>
</evidence>
<sequence length="13" mass="1639">MHNLDTMKFNFKL</sequence>
<organism evidence="1 2">
    <name type="scientific">Leptidea sinapis</name>
    <dbReference type="NCBI Taxonomy" id="189913"/>
    <lineage>
        <taxon>Eukaryota</taxon>
        <taxon>Metazoa</taxon>
        <taxon>Ecdysozoa</taxon>
        <taxon>Arthropoda</taxon>
        <taxon>Hexapoda</taxon>
        <taxon>Insecta</taxon>
        <taxon>Pterygota</taxon>
        <taxon>Neoptera</taxon>
        <taxon>Endopterygota</taxon>
        <taxon>Lepidoptera</taxon>
        <taxon>Glossata</taxon>
        <taxon>Ditrysia</taxon>
        <taxon>Papilionoidea</taxon>
        <taxon>Pieridae</taxon>
        <taxon>Dismorphiinae</taxon>
        <taxon>Leptidea</taxon>
    </lineage>
</organism>
<keyword evidence="2" id="KW-1185">Reference proteome</keyword>
<dbReference type="EMBL" id="FZQP02002769">
    <property type="protein sequence ID" value="VVC96509.1"/>
    <property type="molecule type" value="Genomic_DNA"/>
</dbReference>
<dbReference type="Proteomes" id="UP000324832">
    <property type="component" value="Unassembled WGS sequence"/>
</dbReference>
<gene>
    <name evidence="1" type="ORF">LSINAPIS_LOCUS7998</name>
</gene>
<name>A0A5E4QE47_9NEOP</name>
<evidence type="ECO:0000313" key="1">
    <source>
        <dbReference type="EMBL" id="VVC96509.1"/>
    </source>
</evidence>
<accession>A0A5E4QE47</accession>
<proteinExistence type="predicted"/>